<dbReference type="PANTHER" id="PTHR48102">
    <property type="entry name" value="ATP-DEPENDENT CLP PROTEASE ATP-BINDING SUBUNIT CLPX-LIKE, MITOCHONDRIAL-RELATED"/>
    <property type="match status" value="1"/>
</dbReference>
<dbReference type="PANTHER" id="PTHR48102:SF7">
    <property type="entry name" value="ATP-DEPENDENT CLP PROTEASE ATP-BINDING SUBUNIT CLPX-LIKE, MITOCHONDRIAL"/>
    <property type="match status" value="1"/>
</dbReference>
<dbReference type="InterPro" id="IPR010603">
    <property type="entry name" value="Znf_CppX_C4"/>
</dbReference>
<dbReference type="Pfam" id="PF07724">
    <property type="entry name" value="AAA_2"/>
    <property type="match status" value="1"/>
</dbReference>
<dbReference type="Gene3D" id="3.40.50.300">
    <property type="entry name" value="P-loop containing nucleotide triphosphate hydrolases"/>
    <property type="match status" value="1"/>
</dbReference>
<dbReference type="SUPFAM" id="SSF57716">
    <property type="entry name" value="Glucocorticoid receptor-like (DNA-binding domain)"/>
    <property type="match status" value="1"/>
</dbReference>
<dbReference type="InterPro" id="IPR059188">
    <property type="entry name" value="Znf_CLPX-like"/>
</dbReference>
<dbReference type="InterPro" id="IPR027417">
    <property type="entry name" value="P-loop_NTPase"/>
</dbReference>
<accession>A0A382UF74</accession>
<dbReference type="AlphaFoldDB" id="A0A382UF74"/>
<dbReference type="SUPFAM" id="SSF52540">
    <property type="entry name" value="P-loop containing nucleoside triphosphate hydrolases"/>
    <property type="match status" value="1"/>
</dbReference>
<dbReference type="InterPro" id="IPR001270">
    <property type="entry name" value="ClpA/B"/>
</dbReference>
<dbReference type="InterPro" id="IPR003959">
    <property type="entry name" value="ATPase_AAA_core"/>
</dbReference>
<dbReference type="GO" id="GO:0046983">
    <property type="term" value="F:protein dimerization activity"/>
    <property type="evidence" value="ECO:0007669"/>
    <property type="project" value="InterPro"/>
</dbReference>
<gene>
    <name evidence="2" type="ORF">METZ01_LOCUS385626</name>
</gene>
<dbReference type="GO" id="GO:0051603">
    <property type="term" value="P:proteolysis involved in protein catabolic process"/>
    <property type="evidence" value="ECO:0007669"/>
    <property type="project" value="TreeGrafter"/>
</dbReference>
<name>A0A382UF74_9ZZZZ</name>
<dbReference type="SMART" id="SM00994">
    <property type="entry name" value="zf-C4_ClpX"/>
    <property type="match status" value="1"/>
</dbReference>
<dbReference type="GO" id="GO:0008270">
    <property type="term" value="F:zinc ion binding"/>
    <property type="evidence" value="ECO:0007669"/>
    <property type="project" value="InterPro"/>
</dbReference>
<proteinExistence type="predicted"/>
<dbReference type="EMBL" id="UINC01143702">
    <property type="protein sequence ID" value="SVD32772.1"/>
    <property type="molecule type" value="Genomic_DNA"/>
</dbReference>
<organism evidence="2">
    <name type="scientific">marine metagenome</name>
    <dbReference type="NCBI Taxonomy" id="408172"/>
    <lineage>
        <taxon>unclassified sequences</taxon>
        <taxon>metagenomes</taxon>
        <taxon>ecological metagenomes</taxon>
    </lineage>
</organism>
<dbReference type="Pfam" id="PF06689">
    <property type="entry name" value="zf-C4_ClpX"/>
    <property type="match status" value="1"/>
</dbReference>
<feature type="non-terminal residue" evidence="2">
    <location>
        <position position="182"/>
    </location>
</feature>
<sequence>MSNNNILCSFCGANQAKVDILIEGESAYICNNCIIKSYNVISESKYDKETFSQDIKPHTIKSKLDKYIIGQDKVKKSVSVAVYNHYKRLSHYSKNDKKDLVNIDKSNILFLGSTGTGKTLIAKTLAHILNLPFVIVDATVLTEAGYVGEDVDNILVRLYHESGYDIEKTQMGIIYIDEIDKI</sequence>
<dbReference type="GO" id="GO:0009376">
    <property type="term" value="C:HslUV protease complex"/>
    <property type="evidence" value="ECO:0007669"/>
    <property type="project" value="TreeGrafter"/>
</dbReference>
<feature type="domain" description="ClpX-type ZB" evidence="1">
    <location>
        <begin position="1"/>
        <end position="49"/>
    </location>
</feature>
<protein>
    <recommendedName>
        <fullName evidence="1">ClpX-type ZB domain-containing protein</fullName>
    </recommendedName>
</protein>
<dbReference type="PRINTS" id="PR00300">
    <property type="entry name" value="CLPPROTEASEA"/>
</dbReference>
<evidence type="ECO:0000259" key="1">
    <source>
        <dbReference type="PROSITE" id="PS51902"/>
    </source>
</evidence>
<dbReference type="Gene3D" id="6.20.220.10">
    <property type="entry name" value="ClpX chaperone, C4-type zinc finger domain"/>
    <property type="match status" value="1"/>
</dbReference>
<dbReference type="PROSITE" id="PS51902">
    <property type="entry name" value="CLPX_ZB"/>
    <property type="match status" value="1"/>
</dbReference>
<dbReference type="InterPro" id="IPR038366">
    <property type="entry name" value="Znf_CppX_C4_sf"/>
</dbReference>
<dbReference type="InterPro" id="IPR050052">
    <property type="entry name" value="ATP-dep_Clp_protease_ClpX"/>
</dbReference>
<dbReference type="GO" id="GO:0016887">
    <property type="term" value="F:ATP hydrolysis activity"/>
    <property type="evidence" value="ECO:0007669"/>
    <property type="project" value="InterPro"/>
</dbReference>
<dbReference type="GO" id="GO:0005524">
    <property type="term" value="F:ATP binding"/>
    <property type="evidence" value="ECO:0007669"/>
    <property type="project" value="InterPro"/>
</dbReference>
<dbReference type="GO" id="GO:0051301">
    <property type="term" value="P:cell division"/>
    <property type="evidence" value="ECO:0007669"/>
    <property type="project" value="TreeGrafter"/>
</dbReference>
<reference evidence="2" key="1">
    <citation type="submission" date="2018-05" db="EMBL/GenBank/DDBJ databases">
        <authorList>
            <person name="Lanie J.A."/>
            <person name="Ng W.-L."/>
            <person name="Kazmierczak K.M."/>
            <person name="Andrzejewski T.M."/>
            <person name="Davidsen T.M."/>
            <person name="Wayne K.J."/>
            <person name="Tettelin H."/>
            <person name="Glass J.I."/>
            <person name="Rusch D."/>
            <person name="Podicherti R."/>
            <person name="Tsui H.-C.T."/>
            <person name="Winkler M.E."/>
        </authorList>
    </citation>
    <scope>NUCLEOTIDE SEQUENCE</scope>
</reference>
<evidence type="ECO:0000313" key="2">
    <source>
        <dbReference type="EMBL" id="SVD32772.1"/>
    </source>
</evidence>